<evidence type="ECO:0000256" key="6">
    <source>
        <dbReference type="NCBIfam" id="TIGR00168"/>
    </source>
</evidence>
<dbReference type="SUPFAM" id="SSF54364">
    <property type="entry name" value="Translation initiation factor IF3, N-terminal domain"/>
    <property type="match status" value="1"/>
</dbReference>
<dbReference type="EMBL" id="CP043494">
    <property type="protein sequence ID" value="WNG52890.1"/>
    <property type="molecule type" value="Genomic_DNA"/>
</dbReference>
<feature type="compositionally biased region" description="Low complexity" evidence="8">
    <location>
        <begin position="216"/>
        <end position="226"/>
    </location>
</feature>
<comment type="subunit">
    <text evidence="5 7">Monomer.</text>
</comment>
<dbReference type="InterPro" id="IPR036788">
    <property type="entry name" value="T_IF-3_C_sf"/>
</dbReference>
<evidence type="ECO:0000259" key="9">
    <source>
        <dbReference type="Pfam" id="PF00707"/>
    </source>
</evidence>
<organism evidence="11 12">
    <name type="scientific">Archangium minus</name>
    <dbReference type="NCBI Taxonomy" id="83450"/>
    <lineage>
        <taxon>Bacteria</taxon>
        <taxon>Pseudomonadati</taxon>
        <taxon>Myxococcota</taxon>
        <taxon>Myxococcia</taxon>
        <taxon>Myxococcales</taxon>
        <taxon>Cystobacterineae</taxon>
        <taxon>Archangiaceae</taxon>
        <taxon>Archangium</taxon>
    </lineage>
</organism>
<dbReference type="InterPro" id="IPR019813">
    <property type="entry name" value="Translation_initiation_fac3_CS"/>
</dbReference>
<keyword evidence="12" id="KW-1185">Reference proteome</keyword>
<evidence type="ECO:0000256" key="1">
    <source>
        <dbReference type="ARBA" id="ARBA00005439"/>
    </source>
</evidence>
<comment type="subcellular location">
    <subcellularLocation>
        <location evidence="5 7">Cytoplasm</location>
    </subcellularLocation>
</comment>
<dbReference type="RefSeq" id="WP_395825688.1">
    <property type="nucleotide sequence ID" value="NZ_CP043494.1"/>
</dbReference>
<keyword evidence="3 5" id="KW-0396">Initiation factor</keyword>
<dbReference type="NCBIfam" id="TIGR00168">
    <property type="entry name" value="infC"/>
    <property type="match status" value="1"/>
</dbReference>
<dbReference type="PROSITE" id="PS00938">
    <property type="entry name" value="IF3"/>
    <property type="match status" value="1"/>
</dbReference>
<evidence type="ECO:0000256" key="3">
    <source>
        <dbReference type="ARBA" id="ARBA00022540"/>
    </source>
</evidence>
<accession>A0ABY9XBX7</accession>
<comment type="similarity">
    <text evidence="1 5 7">Belongs to the IF-3 family.</text>
</comment>
<dbReference type="Proteomes" id="UP001611383">
    <property type="component" value="Chromosome"/>
</dbReference>
<dbReference type="InterPro" id="IPR001288">
    <property type="entry name" value="Translation_initiation_fac_3"/>
</dbReference>
<feature type="domain" description="Translation initiation factor 3 C-terminal" evidence="9">
    <location>
        <begin position="93"/>
        <end position="177"/>
    </location>
</feature>
<dbReference type="HAMAP" id="MF_00080">
    <property type="entry name" value="IF_3"/>
    <property type="match status" value="1"/>
</dbReference>
<feature type="region of interest" description="Disordered" evidence="8">
    <location>
        <begin position="186"/>
        <end position="226"/>
    </location>
</feature>
<evidence type="ECO:0000256" key="2">
    <source>
        <dbReference type="ARBA" id="ARBA00022490"/>
    </source>
</evidence>
<feature type="domain" description="Translation initiation factor 3 N-terminal" evidence="10">
    <location>
        <begin position="17"/>
        <end position="85"/>
    </location>
</feature>
<evidence type="ECO:0000313" key="12">
    <source>
        <dbReference type="Proteomes" id="UP001611383"/>
    </source>
</evidence>
<evidence type="ECO:0000256" key="4">
    <source>
        <dbReference type="ARBA" id="ARBA00022917"/>
    </source>
</evidence>
<evidence type="ECO:0000256" key="8">
    <source>
        <dbReference type="SAM" id="MobiDB-lite"/>
    </source>
</evidence>
<evidence type="ECO:0000259" key="10">
    <source>
        <dbReference type="Pfam" id="PF05198"/>
    </source>
</evidence>
<dbReference type="PANTHER" id="PTHR10938">
    <property type="entry name" value="TRANSLATION INITIATION FACTOR IF-3"/>
    <property type="match status" value="1"/>
</dbReference>
<dbReference type="Pfam" id="PF05198">
    <property type="entry name" value="IF3_N"/>
    <property type="match status" value="1"/>
</dbReference>
<dbReference type="PANTHER" id="PTHR10938:SF0">
    <property type="entry name" value="TRANSLATION INITIATION FACTOR IF-3, MITOCHONDRIAL"/>
    <property type="match status" value="1"/>
</dbReference>
<dbReference type="SUPFAM" id="SSF55200">
    <property type="entry name" value="Translation initiation factor IF3, C-terminal domain"/>
    <property type="match status" value="1"/>
</dbReference>
<reference evidence="11 12" key="1">
    <citation type="submission" date="2019-08" db="EMBL/GenBank/DDBJ databases">
        <title>Archangium and Cystobacter genomes.</title>
        <authorList>
            <person name="Chen I.-C.K."/>
            <person name="Wielgoss S."/>
        </authorList>
    </citation>
    <scope>NUCLEOTIDE SEQUENCE [LARGE SCALE GENOMIC DNA]</scope>
    <source>
        <strain evidence="11 12">Cbm 6</strain>
    </source>
</reference>
<dbReference type="InterPro" id="IPR019814">
    <property type="entry name" value="Translation_initiation_fac_3_N"/>
</dbReference>
<keyword evidence="4 5" id="KW-0648">Protein biosynthesis</keyword>
<sequence length="226" mass="25631">MIREQRSSRGGSRDQRTNRRIRAREVRVVGPDGGQLGVMPLEAALERARSEGLDLVEISPMASPPVCKIMDYGKFKYEEKKKAAETRRAQVKVELKEVKLRPKTEDHDYEFKVRNMRRFIEDGNKAKVVVQFRGREITHREQGTAILEDVAKDLKDVAVVEQTPRMEGRLMFMILAPTPKVAQRARELARAAVAKRTQRDEPSEQPAPSKAPDTGAQTQEEQTATP</sequence>
<dbReference type="InterPro" id="IPR036787">
    <property type="entry name" value="T_IF-3_N_sf"/>
</dbReference>
<dbReference type="Pfam" id="PF00707">
    <property type="entry name" value="IF3_C"/>
    <property type="match status" value="1"/>
</dbReference>
<proteinExistence type="inferred from homology"/>
<protein>
    <recommendedName>
        <fullName evidence="5 6">Translation initiation factor IF-3</fullName>
    </recommendedName>
</protein>
<dbReference type="Gene3D" id="3.30.110.10">
    <property type="entry name" value="Translation initiation factor 3 (IF-3), C-terminal domain"/>
    <property type="match status" value="1"/>
</dbReference>
<evidence type="ECO:0000256" key="7">
    <source>
        <dbReference type="RuleBase" id="RU000646"/>
    </source>
</evidence>
<name>A0ABY9XBX7_9BACT</name>
<feature type="region of interest" description="Disordered" evidence="8">
    <location>
        <begin position="1"/>
        <end position="20"/>
    </location>
</feature>
<evidence type="ECO:0000313" key="11">
    <source>
        <dbReference type="EMBL" id="WNG52890.1"/>
    </source>
</evidence>
<keyword evidence="2 5" id="KW-0963">Cytoplasm</keyword>
<gene>
    <name evidence="5 11" type="primary">infC</name>
    <name evidence="11" type="ORF">F0U60_42535</name>
</gene>
<dbReference type="Gene3D" id="3.10.20.80">
    <property type="entry name" value="Translation initiation factor 3 (IF-3), N-terminal domain"/>
    <property type="match status" value="1"/>
</dbReference>
<dbReference type="GO" id="GO:0003743">
    <property type="term" value="F:translation initiation factor activity"/>
    <property type="evidence" value="ECO:0007669"/>
    <property type="project" value="UniProtKB-KW"/>
</dbReference>
<dbReference type="InterPro" id="IPR019815">
    <property type="entry name" value="Translation_initiation_fac_3_C"/>
</dbReference>
<comment type="function">
    <text evidence="5 7">IF-3 binds to the 30S ribosomal subunit and shifts the equilibrium between 70S ribosomes and their 50S and 30S subunits in favor of the free subunits, thus enhancing the availability of 30S subunits on which protein synthesis initiation begins.</text>
</comment>
<evidence type="ECO:0000256" key="5">
    <source>
        <dbReference type="HAMAP-Rule" id="MF_00080"/>
    </source>
</evidence>